<name>A0ABQ4B5F1_9ACTN</name>
<evidence type="ECO:0000313" key="2">
    <source>
        <dbReference type="EMBL" id="GIE65902.1"/>
    </source>
</evidence>
<dbReference type="InterPro" id="IPR029058">
    <property type="entry name" value="AB_hydrolase_fold"/>
</dbReference>
<dbReference type="InterPro" id="IPR050266">
    <property type="entry name" value="AB_hydrolase_sf"/>
</dbReference>
<dbReference type="GO" id="GO:0016787">
    <property type="term" value="F:hydrolase activity"/>
    <property type="evidence" value="ECO:0007669"/>
    <property type="project" value="UniProtKB-KW"/>
</dbReference>
<dbReference type="InterPro" id="IPR000073">
    <property type="entry name" value="AB_hydrolase_1"/>
</dbReference>
<accession>A0ABQ4B5F1</accession>
<dbReference type="EMBL" id="BOMS01000026">
    <property type="protein sequence ID" value="GIE65902.1"/>
    <property type="molecule type" value="Genomic_DNA"/>
</dbReference>
<evidence type="ECO:0000313" key="3">
    <source>
        <dbReference type="Proteomes" id="UP000624709"/>
    </source>
</evidence>
<sequence>MNSLEPGTHAFVANGIRQVYHVAGSGPVMITLSGGPGVEYTYLRSTRLEKNFTMVYAEPAGTGESGPLPEDATFVETYVDLLDALVEHLGVPRIHLLGHSHGGFTAQGLALRRGDRVAGLILYSTSPVTDGEFWAAVKVKAATYLERHAGIPDIDVVAAAFNRPDSRVTHAEKTAILRDYLPLYFADFWGRRAEFDLLRRNVRAWAVQVSGDLVDYRSRLSSLTVPTLVVTGRHDFICGPAWSEMLHRGIQGSRLVILENSGHFGHLEEPEAFHDAVEALFSDNRGRPVTE</sequence>
<dbReference type="Proteomes" id="UP000624709">
    <property type="component" value="Unassembled WGS sequence"/>
</dbReference>
<dbReference type="Pfam" id="PF00561">
    <property type="entry name" value="Abhydrolase_1"/>
    <property type="match status" value="1"/>
</dbReference>
<reference evidence="2 3" key="1">
    <citation type="submission" date="2021-01" db="EMBL/GenBank/DDBJ databases">
        <title>Whole genome shotgun sequence of Actinoplanes palleronii NBRC 14916.</title>
        <authorList>
            <person name="Komaki H."/>
            <person name="Tamura T."/>
        </authorList>
    </citation>
    <scope>NUCLEOTIDE SEQUENCE [LARGE SCALE GENOMIC DNA]</scope>
    <source>
        <strain evidence="2 3">NBRC 14916</strain>
    </source>
</reference>
<dbReference type="RefSeq" id="WP_203824782.1">
    <property type="nucleotide sequence ID" value="NZ_BAAATY010000004.1"/>
</dbReference>
<keyword evidence="2" id="KW-0378">Hydrolase</keyword>
<protein>
    <submittedName>
        <fullName evidence="2">Hydrolase</fullName>
    </submittedName>
</protein>
<evidence type="ECO:0000259" key="1">
    <source>
        <dbReference type="Pfam" id="PF00561"/>
    </source>
</evidence>
<organism evidence="2 3">
    <name type="scientific">Actinoplanes palleronii</name>
    <dbReference type="NCBI Taxonomy" id="113570"/>
    <lineage>
        <taxon>Bacteria</taxon>
        <taxon>Bacillati</taxon>
        <taxon>Actinomycetota</taxon>
        <taxon>Actinomycetes</taxon>
        <taxon>Micromonosporales</taxon>
        <taxon>Micromonosporaceae</taxon>
        <taxon>Actinoplanes</taxon>
    </lineage>
</organism>
<proteinExistence type="predicted"/>
<dbReference type="PANTHER" id="PTHR43798:SF33">
    <property type="entry name" value="HYDROLASE, PUTATIVE (AFU_ORTHOLOGUE AFUA_2G14860)-RELATED"/>
    <property type="match status" value="1"/>
</dbReference>
<dbReference type="Gene3D" id="3.40.50.1820">
    <property type="entry name" value="alpha/beta hydrolase"/>
    <property type="match status" value="1"/>
</dbReference>
<gene>
    <name evidence="2" type="ORF">Apa02nite_020100</name>
</gene>
<comment type="caution">
    <text evidence="2">The sequence shown here is derived from an EMBL/GenBank/DDBJ whole genome shotgun (WGS) entry which is preliminary data.</text>
</comment>
<dbReference type="SUPFAM" id="SSF53474">
    <property type="entry name" value="alpha/beta-Hydrolases"/>
    <property type="match status" value="1"/>
</dbReference>
<keyword evidence="3" id="KW-1185">Reference proteome</keyword>
<feature type="domain" description="AB hydrolase-1" evidence="1">
    <location>
        <begin position="49"/>
        <end position="270"/>
    </location>
</feature>
<dbReference type="PANTHER" id="PTHR43798">
    <property type="entry name" value="MONOACYLGLYCEROL LIPASE"/>
    <property type="match status" value="1"/>
</dbReference>